<name>A0A3D9Z2Q0_9HYPH</name>
<dbReference type="Proteomes" id="UP000256900">
    <property type="component" value="Unassembled WGS sequence"/>
</dbReference>
<sequence length="86" mass="9352">MTRDEIIAVIADAVREETDEPGLDIGPRTTALEVPGWDSLAHVRIILNVGVRLHANIDISKTYLAANVGDLADIVQREIADQVHPS</sequence>
<evidence type="ECO:0000313" key="1">
    <source>
        <dbReference type="EMBL" id="REF89105.1"/>
    </source>
</evidence>
<dbReference type="OrthoDB" id="9811033at2"/>
<dbReference type="Gene3D" id="1.10.1200.10">
    <property type="entry name" value="ACP-like"/>
    <property type="match status" value="1"/>
</dbReference>
<dbReference type="AlphaFoldDB" id="A0A3D9Z2Q0"/>
<gene>
    <name evidence="1" type="ORF">DES32_0319</name>
</gene>
<dbReference type="RefSeq" id="WP_115834918.1">
    <property type="nucleotide sequence ID" value="NZ_CP025086.1"/>
</dbReference>
<evidence type="ECO:0000313" key="2">
    <source>
        <dbReference type="Proteomes" id="UP000256900"/>
    </source>
</evidence>
<dbReference type="SUPFAM" id="SSF47336">
    <property type="entry name" value="ACP-like"/>
    <property type="match status" value="1"/>
</dbReference>
<organism evidence="1 2">
    <name type="scientific">Methylovirgula ligni</name>
    <dbReference type="NCBI Taxonomy" id="569860"/>
    <lineage>
        <taxon>Bacteria</taxon>
        <taxon>Pseudomonadati</taxon>
        <taxon>Pseudomonadota</taxon>
        <taxon>Alphaproteobacteria</taxon>
        <taxon>Hyphomicrobiales</taxon>
        <taxon>Beijerinckiaceae</taxon>
        <taxon>Methylovirgula</taxon>
    </lineage>
</organism>
<accession>A0A3D9Z2Q0</accession>
<dbReference type="EMBL" id="QUMO01000001">
    <property type="protein sequence ID" value="REF89105.1"/>
    <property type="molecule type" value="Genomic_DNA"/>
</dbReference>
<comment type="caution">
    <text evidence="1">The sequence shown here is derived from an EMBL/GenBank/DDBJ whole genome shotgun (WGS) entry which is preliminary data.</text>
</comment>
<dbReference type="InterPro" id="IPR036736">
    <property type="entry name" value="ACP-like_sf"/>
</dbReference>
<reference evidence="1 2" key="1">
    <citation type="submission" date="2018-08" db="EMBL/GenBank/DDBJ databases">
        <title>Genomic Encyclopedia of Type Strains, Phase IV (KMG-IV): sequencing the most valuable type-strain genomes for metagenomic binning, comparative biology and taxonomic classification.</title>
        <authorList>
            <person name="Goeker M."/>
        </authorList>
    </citation>
    <scope>NUCLEOTIDE SEQUENCE [LARGE SCALE GENOMIC DNA]</scope>
    <source>
        <strain evidence="1 2">BW863</strain>
    </source>
</reference>
<protein>
    <submittedName>
        <fullName evidence="1">Acyl carrier protein</fullName>
    </submittedName>
</protein>
<proteinExistence type="predicted"/>
<keyword evidence="2" id="KW-1185">Reference proteome</keyword>